<dbReference type="InterPro" id="IPR017853">
    <property type="entry name" value="GH"/>
</dbReference>
<dbReference type="Gene3D" id="2.60.40.1180">
    <property type="entry name" value="Golgi alpha-mannosidase II"/>
    <property type="match status" value="1"/>
</dbReference>
<dbReference type="PANTHER" id="PTHR42767:SF1">
    <property type="entry name" value="ENDO-BETA-1,6-GALACTANASE-LIKE DOMAIN-CONTAINING PROTEIN"/>
    <property type="match status" value="1"/>
</dbReference>
<evidence type="ECO:0000259" key="2">
    <source>
        <dbReference type="Pfam" id="PF14587"/>
    </source>
</evidence>
<protein>
    <recommendedName>
        <fullName evidence="2">Endo-beta-1,6-galactanase-like domain-containing protein</fullName>
    </recommendedName>
</protein>
<proteinExistence type="predicted"/>
<name>A0ABP1QXH6_9HEXA</name>
<evidence type="ECO:0000256" key="1">
    <source>
        <dbReference type="SAM" id="SignalP"/>
    </source>
</evidence>
<sequence>MFRIIGSVLLVLLCRSTTEIHSAFVDPQVKLTEWTGWGTSLAWFSDALGGLNQEVQDEMNYALFSPERLNLNVLRYTIGGTTPGDESCGPFRFAAATESFRDGPNEPYIWNRDPRARNVLLAAKALGADVFEAFSNSPPSWLTRNGCTKGTEGGAPLHDNFDPENADAFADYLTEVVKYYHENYGVTFTSLAPFNEPSSGYWQGRGSSQEGCNMERATMVEVIKSAYASLQAKNLTFCTLSVADETEINQELLTQRVFTDAGVAGMYTKVNTHGYSDNGQENRGELFTLAQKNGHTLWMDEVGWSRSELEDMVQGLNLAERIVYDVRNMVPSAWVYWQAVEDQQPGMWGLLDVPYANAAIANIHYNSGYYAMMQFSKYITRGFTIVHVNDGNSIAAYNEMSQTLVIVAVNSATNAVTKQFDLTTFSALGQAEAFRTSPSEPHVPITPPVVSGNQFDLVLPAKSVTTLKMSGSIAKVASNLVTNGDFESGTNTWFLLYGQRQDNGINGNYVRRGASSGFVDYNESELSLMTDVTVRETKRYYLTAWCATSGPNTKFGVLVNGRQGPELTIDSYRGYQVYGISFDAAASDVISIYLYAQQGNYNAQIDDVELH</sequence>
<dbReference type="EMBL" id="CAXLJM020000049">
    <property type="protein sequence ID" value="CAL8112944.1"/>
    <property type="molecule type" value="Genomic_DNA"/>
</dbReference>
<dbReference type="InterPro" id="IPR013780">
    <property type="entry name" value="Glyco_hydro_b"/>
</dbReference>
<feature type="chain" id="PRO_5045358728" description="Endo-beta-1,6-galactanase-like domain-containing protein" evidence="1">
    <location>
        <begin position="23"/>
        <end position="611"/>
    </location>
</feature>
<organism evidence="3 4">
    <name type="scientific">Orchesella dallaii</name>
    <dbReference type="NCBI Taxonomy" id="48710"/>
    <lineage>
        <taxon>Eukaryota</taxon>
        <taxon>Metazoa</taxon>
        <taxon>Ecdysozoa</taxon>
        <taxon>Arthropoda</taxon>
        <taxon>Hexapoda</taxon>
        <taxon>Collembola</taxon>
        <taxon>Entomobryomorpha</taxon>
        <taxon>Entomobryoidea</taxon>
        <taxon>Orchesellidae</taxon>
        <taxon>Orchesellinae</taxon>
        <taxon>Orchesella</taxon>
    </lineage>
</organism>
<dbReference type="SUPFAM" id="SSF49785">
    <property type="entry name" value="Galactose-binding domain-like"/>
    <property type="match status" value="1"/>
</dbReference>
<reference evidence="3 4" key="1">
    <citation type="submission" date="2024-08" db="EMBL/GenBank/DDBJ databases">
        <authorList>
            <person name="Cucini C."/>
            <person name="Frati F."/>
        </authorList>
    </citation>
    <scope>NUCLEOTIDE SEQUENCE [LARGE SCALE GENOMIC DNA]</scope>
</reference>
<dbReference type="PANTHER" id="PTHR42767">
    <property type="entry name" value="ENDO-BETA-1,6-GALACTANASE"/>
    <property type="match status" value="1"/>
</dbReference>
<dbReference type="Proteomes" id="UP001642540">
    <property type="component" value="Unassembled WGS sequence"/>
</dbReference>
<keyword evidence="4" id="KW-1185">Reference proteome</keyword>
<dbReference type="InterPro" id="IPR008979">
    <property type="entry name" value="Galactose-bd-like_sf"/>
</dbReference>
<gene>
    <name evidence="3" type="ORF">ODALV1_LOCUS15848</name>
</gene>
<keyword evidence="1" id="KW-0732">Signal</keyword>
<dbReference type="SUPFAM" id="SSF51011">
    <property type="entry name" value="Glycosyl hydrolase domain"/>
    <property type="match status" value="1"/>
</dbReference>
<dbReference type="Gene3D" id="2.60.120.260">
    <property type="entry name" value="Galactose-binding domain-like"/>
    <property type="match status" value="1"/>
</dbReference>
<feature type="signal peptide" evidence="1">
    <location>
        <begin position="1"/>
        <end position="22"/>
    </location>
</feature>
<dbReference type="InterPro" id="IPR039743">
    <property type="entry name" value="6GAL/EXGAL"/>
</dbReference>
<dbReference type="Gene3D" id="3.20.20.80">
    <property type="entry name" value="Glycosidases"/>
    <property type="match status" value="1"/>
</dbReference>
<feature type="domain" description="Endo-beta-1,6-galactanase-like" evidence="2">
    <location>
        <begin position="66"/>
        <end position="244"/>
    </location>
</feature>
<dbReference type="Pfam" id="PF14587">
    <property type="entry name" value="Glyco_hydr_30_2"/>
    <property type="match status" value="1"/>
</dbReference>
<dbReference type="SUPFAM" id="SSF51445">
    <property type="entry name" value="(Trans)glycosidases"/>
    <property type="match status" value="1"/>
</dbReference>
<comment type="caution">
    <text evidence="3">The sequence shown here is derived from an EMBL/GenBank/DDBJ whole genome shotgun (WGS) entry which is preliminary data.</text>
</comment>
<evidence type="ECO:0000313" key="4">
    <source>
        <dbReference type="Proteomes" id="UP001642540"/>
    </source>
</evidence>
<accession>A0ABP1QXH6</accession>
<evidence type="ECO:0000313" key="3">
    <source>
        <dbReference type="EMBL" id="CAL8112944.1"/>
    </source>
</evidence>
<dbReference type="InterPro" id="IPR039514">
    <property type="entry name" value="6GAL-like"/>
</dbReference>